<proteinExistence type="predicted"/>
<feature type="region of interest" description="Disordered" evidence="2">
    <location>
        <begin position="553"/>
        <end position="604"/>
    </location>
</feature>
<feature type="compositionally biased region" description="Low complexity" evidence="2">
    <location>
        <begin position="825"/>
        <end position="838"/>
    </location>
</feature>
<feature type="compositionally biased region" description="Basic and acidic residues" evidence="2">
    <location>
        <begin position="296"/>
        <end position="314"/>
    </location>
</feature>
<dbReference type="OrthoDB" id="10516507at2759"/>
<comment type="caution">
    <text evidence="3">The sequence shown here is derived from an EMBL/GenBank/DDBJ whole genome shotgun (WGS) entry which is preliminary data.</text>
</comment>
<feature type="compositionally biased region" description="Low complexity" evidence="2">
    <location>
        <begin position="220"/>
        <end position="230"/>
    </location>
</feature>
<feature type="region of interest" description="Disordered" evidence="2">
    <location>
        <begin position="823"/>
        <end position="842"/>
    </location>
</feature>
<evidence type="ECO:0000256" key="1">
    <source>
        <dbReference type="SAM" id="Coils"/>
    </source>
</evidence>
<feature type="region of interest" description="Disordered" evidence="2">
    <location>
        <begin position="499"/>
        <end position="520"/>
    </location>
</feature>
<feature type="coiled-coil region" evidence="1">
    <location>
        <begin position="755"/>
        <end position="813"/>
    </location>
</feature>
<feature type="compositionally biased region" description="Acidic residues" evidence="2">
    <location>
        <begin position="505"/>
        <end position="514"/>
    </location>
</feature>
<evidence type="ECO:0000313" key="4">
    <source>
        <dbReference type="Proteomes" id="UP001165085"/>
    </source>
</evidence>
<feature type="region of interest" description="Disordered" evidence="2">
    <location>
        <begin position="908"/>
        <end position="998"/>
    </location>
</feature>
<feature type="compositionally biased region" description="Polar residues" evidence="2">
    <location>
        <begin position="239"/>
        <end position="264"/>
    </location>
</feature>
<name>A0A9W7EB66_9STRA</name>
<feature type="compositionally biased region" description="Polar residues" evidence="2">
    <location>
        <begin position="941"/>
        <end position="956"/>
    </location>
</feature>
<dbReference type="PANTHER" id="PTHR48148">
    <property type="entry name" value="KERATINOCYTE PROLINE-RICH PROTEIN"/>
    <property type="match status" value="1"/>
</dbReference>
<feature type="region of interest" description="Disordered" evidence="2">
    <location>
        <begin position="82"/>
        <end position="314"/>
    </location>
</feature>
<keyword evidence="1" id="KW-0175">Coiled coil</keyword>
<gene>
    <name evidence="3" type="ORF">TrST_g8483</name>
</gene>
<dbReference type="EMBL" id="BRXY01000184">
    <property type="protein sequence ID" value="GMH74944.1"/>
    <property type="molecule type" value="Genomic_DNA"/>
</dbReference>
<organism evidence="3 4">
    <name type="scientific">Triparma strigata</name>
    <dbReference type="NCBI Taxonomy" id="1606541"/>
    <lineage>
        <taxon>Eukaryota</taxon>
        <taxon>Sar</taxon>
        <taxon>Stramenopiles</taxon>
        <taxon>Ochrophyta</taxon>
        <taxon>Bolidophyceae</taxon>
        <taxon>Parmales</taxon>
        <taxon>Triparmaceae</taxon>
        <taxon>Triparma</taxon>
    </lineage>
</organism>
<dbReference type="AlphaFoldDB" id="A0A9W7EB66"/>
<feature type="compositionally biased region" description="Basic and acidic residues" evidence="2">
    <location>
        <begin position="553"/>
        <end position="574"/>
    </location>
</feature>
<evidence type="ECO:0000313" key="3">
    <source>
        <dbReference type="EMBL" id="GMH74944.1"/>
    </source>
</evidence>
<dbReference type="Proteomes" id="UP001165085">
    <property type="component" value="Unassembled WGS sequence"/>
</dbReference>
<keyword evidence="4" id="KW-1185">Reference proteome</keyword>
<sequence length="1015" mass="111793">MSSPSPLPPSTSPLSLNRLGLITLTSSPSIPKSSTLTHIGSTKVGHLEYDKIVELTRDKKPSDLKWRHPSSSVLKIRNALATPRHVRKLRSEGGGKHGKGVVRFSPIFRGFKGEKENNPSPATPAPSSTPSSKAQPSPFPSPSTPFNPTSDLRSCMLSPSWTIDPGSLKTPKFKIRQTSGPFVTEGSPTADPHDKTTVETTQDIIEENYDPVKSAIKCISDSSIRESSSSPKLIKDTRSQSFRSDGPESSPSLRQSVQASSSTAPEALKSETKQTYNPTVVGLVGNVEECPSVKAPAEKESETSKYHDGEEHVSSFESPYNVGLVGNVEECPAPAPLGLVGNVEESNPPPAPLPSKSSTPNLRPASLTSSVQPFSPHSEPPSVLKAIKYLSNLPNLPLTTPSKDIDKSYLTTRSHRSYRSLEFTTPGTIFGTPVEIPSPPSSSSSSFIISPSKLKLSYIKSCKSAEELEGIIGLLEVEHGGRFKNLIRVATKRYTDIVSGRKVEEEEEEEEDKEESFYVYPDSTSVDQSVVLDVEVNVLRSLKEEEVELRRGMVQDGRQRGGDGEEENEMPREEEANDNVDADAIVTNPPQPQPQPQHQPQPQTQTRICMGCESLRSKLVRTVPSSVAERQLNDLLSLQKENDSNKILIKKLSSSQPQACAQCASTLSALSSLKSLKLSRDAEADSCIQYLESSLLTLTRKHERTSRKLLASRCALSARQKLGESENEENSRLKNDLEMSSYLLSMKNNEIATLTTKLEDEISRFEDNIKSFDSEIEEKNAVKKELEKTKEEVRMATERYERKFEDAQKLNDEVVRLKGLLVTASQSSSSSPSQPQPSLSADKEATYRLEISSLHTQLQNAGTRVSMEIYKLALSDLDDLNKEAREREKEKEILEEKCMKLEREVMKIKGKKPPTPPKKSGTPHRTSVAAPLTTPVPPSTSAPYRTPLSSFGSRSELTARLKSVRSSGKKPTIRPAPAAAAFDRRKSPNLNKAFMASKQRKVFRKRLGKELEKEN</sequence>
<feature type="region of interest" description="Disordered" evidence="2">
    <location>
        <begin position="339"/>
        <end position="377"/>
    </location>
</feature>
<feature type="compositionally biased region" description="Pro residues" evidence="2">
    <location>
        <begin position="589"/>
        <end position="599"/>
    </location>
</feature>
<protein>
    <submittedName>
        <fullName evidence="3">Uncharacterized protein</fullName>
    </submittedName>
</protein>
<evidence type="ECO:0000256" key="2">
    <source>
        <dbReference type="SAM" id="MobiDB-lite"/>
    </source>
</evidence>
<dbReference type="PANTHER" id="PTHR48148:SF2">
    <property type="entry name" value="PA14 DOMAIN-CONTAINING PROTEIN"/>
    <property type="match status" value="1"/>
</dbReference>
<feature type="compositionally biased region" description="Low complexity" evidence="2">
    <location>
        <begin position="125"/>
        <end position="136"/>
    </location>
</feature>
<feature type="compositionally biased region" description="Polar residues" evidence="2">
    <location>
        <begin position="355"/>
        <end position="375"/>
    </location>
</feature>
<accession>A0A9W7EB66</accession>
<reference evidence="4" key="1">
    <citation type="journal article" date="2023" name="Commun. Biol.">
        <title>Genome analysis of Parmales, the sister group of diatoms, reveals the evolutionary specialization of diatoms from phago-mixotrophs to photoautotrophs.</title>
        <authorList>
            <person name="Ban H."/>
            <person name="Sato S."/>
            <person name="Yoshikawa S."/>
            <person name="Yamada K."/>
            <person name="Nakamura Y."/>
            <person name="Ichinomiya M."/>
            <person name="Sato N."/>
            <person name="Blanc-Mathieu R."/>
            <person name="Endo H."/>
            <person name="Kuwata A."/>
            <person name="Ogata H."/>
        </authorList>
    </citation>
    <scope>NUCLEOTIDE SEQUENCE [LARGE SCALE GENOMIC DNA]</scope>
    <source>
        <strain evidence="4">NIES 3701</strain>
    </source>
</reference>